<evidence type="ECO:0000256" key="14">
    <source>
        <dbReference type="PIRNR" id="PIRNR006337"/>
    </source>
</evidence>
<evidence type="ECO:0000256" key="6">
    <source>
        <dbReference type="ARBA" id="ARBA00022490"/>
    </source>
</evidence>
<proteinExistence type="inferred from homology"/>
<dbReference type="Gene3D" id="1.10.10.760">
    <property type="entry name" value="E-set domains of sugar-utilizing enzymes"/>
    <property type="match status" value="1"/>
</dbReference>
<dbReference type="InterPro" id="IPR044901">
    <property type="entry name" value="Trehalose_TreZ_E-set_sf"/>
</dbReference>
<evidence type="ECO:0000256" key="4">
    <source>
        <dbReference type="ARBA" id="ARBA00012268"/>
    </source>
</evidence>
<evidence type="ECO:0000256" key="11">
    <source>
        <dbReference type="ARBA" id="ARBA00033284"/>
    </source>
</evidence>
<dbReference type="InterPro" id="IPR013783">
    <property type="entry name" value="Ig-like_fold"/>
</dbReference>
<keyword evidence="20" id="KW-1185">Reference proteome</keyword>
<dbReference type="SUPFAM" id="SSF51445">
    <property type="entry name" value="(Trans)glycosidases"/>
    <property type="match status" value="1"/>
</dbReference>
<feature type="site" description="Transition state stabilizer" evidence="17">
    <location>
        <position position="393"/>
    </location>
</feature>
<dbReference type="PIRSF" id="PIRSF006337">
    <property type="entry name" value="Trehalose_TreZ"/>
    <property type="match status" value="1"/>
</dbReference>
<evidence type="ECO:0000256" key="3">
    <source>
        <dbReference type="ARBA" id="ARBA00008061"/>
    </source>
</evidence>
<evidence type="ECO:0000313" key="20">
    <source>
        <dbReference type="Proteomes" id="UP000332515"/>
    </source>
</evidence>
<dbReference type="Proteomes" id="UP000332515">
    <property type="component" value="Unassembled WGS sequence"/>
</dbReference>
<dbReference type="CDD" id="cd11325">
    <property type="entry name" value="AmyAc_GTHase"/>
    <property type="match status" value="1"/>
</dbReference>
<dbReference type="UniPathway" id="UPA00299"/>
<dbReference type="Pfam" id="PF11941">
    <property type="entry name" value="DUF3459"/>
    <property type="match status" value="1"/>
</dbReference>
<feature type="active site" description="Proton donor" evidence="15">
    <location>
        <position position="302"/>
    </location>
</feature>
<dbReference type="InterPro" id="IPR012768">
    <property type="entry name" value="Trehalose_TreZ"/>
</dbReference>
<keyword evidence="9 14" id="KW-0326">Glycosidase</keyword>
<dbReference type="CDD" id="cd02853">
    <property type="entry name" value="E_set_MTHase_like_N"/>
    <property type="match status" value="1"/>
</dbReference>
<comment type="pathway">
    <text evidence="2 14">Glycan biosynthesis; trehalose biosynthesis.</text>
</comment>
<feature type="binding site" evidence="16">
    <location>
        <begin position="392"/>
        <end position="397"/>
    </location>
    <ligand>
        <name>substrate</name>
    </ligand>
</feature>
<dbReference type="GO" id="GO:0033942">
    <property type="term" value="F:4-alpha-D-(1-&gt;4)-alpha-D-glucanotrehalose trehalohydrolase activity"/>
    <property type="evidence" value="ECO:0007669"/>
    <property type="project" value="UniProtKB-EC"/>
</dbReference>
<feature type="binding site" evidence="16">
    <location>
        <begin position="267"/>
        <end position="272"/>
    </location>
    <ligand>
        <name>substrate</name>
    </ligand>
</feature>
<dbReference type="SMART" id="SM00642">
    <property type="entry name" value="Aamy"/>
    <property type="match status" value="1"/>
</dbReference>
<evidence type="ECO:0000256" key="2">
    <source>
        <dbReference type="ARBA" id="ARBA00005199"/>
    </source>
</evidence>
<dbReference type="PANTHER" id="PTHR43651:SF11">
    <property type="entry name" value="MALTO-OLIGOSYLTREHALOSE TREHALOHYDROLASE"/>
    <property type="match status" value="1"/>
</dbReference>
<evidence type="ECO:0000256" key="8">
    <source>
        <dbReference type="ARBA" id="ARBA00023277"/>
    </source>
</evidence>
<comment type="similarity">
    <text evidence="3 14">Belongs to the glycosyl hydrolase 13 family.</text>
</comment>
<dbReference type="RefSeq" id="WP_153479404.1">
    <property type="nucleotide sequence ID" value="NZ_VWNA01000001.1"/>
</dbReference>
<evidence type="ECO:0000256" key="17">
    <source>
        <dbReference type="PIRSR" id="PIRSR006337-3"/>
    </source>
</evidence>
<feature type="active site" description="Nucleophile" evidence="15">
    <location>
        <position position="269"/>
    </location>
</feature>
<evidence type="ECO:0000256" key="15">
    <source>
        <dbReference type="PIRSR" id="PIRSR006337-1"/>
    </source>
</evidence>
<keyword evidence="6" id="KW-0963">Cytoplasm</keyword>
<organism evidence="19 20">
    <name type="scientific">Segnochrobactrum spirostomi</name>
    <dbReference type="NCBI Taxonomy" id="2608987"/>
    <lineage>
        <taxon>Bacteria</taxon>
        <taxon>Pseudomonadati</taxon>
        <taxon>Pseudomonadota</taxon>
        <taxon>Alphaproteobacteria</taxon>
        <taxon>Hyphomicrobiales</taxon>
        <taxon>Segnochrobactraceae</taxon>
        <taxon>Segnochrobactrum</taxon>
    </lineage>
</organism>
<keyword evidence="7 14" id="KW-0378">Hydrolase</keyword>
<evidence type="ECO:0000256" key="5">
    <source>
        <dbReference type="ARBA" id="ARBA00015938"/>
    </source>
</evidence>
<evidence type="ECO:0000256" key="9">
    <source>
        <dbReference type="ARBA" id="ARBA00023295"/>
    </source>
</evidence>
<name>A0A6A7Y0F6_9HYPH</name>
<comment type="caution">
    <text evidence="19">The sequence shown here is derived from an EMBL/GenBank/DDBJ whole genome shotgun (WGS) entry which is preliminary data.</text>
</comment>
<dbReference type="Gene3D" id="3.20.20.80">
    <property type="entry name" value="Glycosidases"/>
    <property type="match status" value="1"/>
</dbReference>
<dbReference type="AlphaFoldDB" id="A0A6A7Y0F6"/>
<gene>
    <name evidence="19" type="primary">treZ</name>
    <name evidence="19" type="ORF">F0357_05285</name>
</gene>
<evidence type="ECO:0000256" key="16">
    <source>
        <dbReference type="PIRSR" id="PIRSR006337-2"/>
    </source>
</evidence>
<protein>
    <recommendedName>
        <fullName evidence="5 13">Malto-oligosyltrehalose trehalohydrolase</fullName>
        <shortName evidence="14">MTHase</shortName>
        <ecNumber evidence="4 13">3.2.1.141</ecNumber>
    </recommendedName>
    <alternativeName>
        <fullName evidence="11 14">4-alpha-D-((1-&gt;4)-alpha-D-glucano)trehalose trehalohydrolase</fullName>
    </alternativeName>
    <alternativeName>
        <fullName evidence="10 14">Maltooligosyl trehalose trehalohydrolase</fullName>
    </alternativeName>
</protein>
<feature type="domain" description="Glycosyl hydrolase family 13 catalytic" evidence="18">
    <location>
        <begin position="124"/>
        <end position="460"/>
    </location>
</feature>
<dbReference type="GO" id="GO:0005737">
    <property type="term" value="C:cytoplasm"/>
    <property type="evidence" value="ECO:0007669"/>
    <property type="project" value="UniProtKB-SubCell"/>
</dbReference>
<comment type="catalytic activity">
    <reaction evidence="12 14">
        <text>hydrolysis of (1-&gt;4)-alpha-D-glucosidic linkage in 4-alpha-D-[(1-&gt;4)-alpha-D-glucanosyl]n trehalose to yield trehalose and (1-&gt;4)-alpha-D-glucan.</text>
        <dbReference type="EC" id="3.2.1.141"/>
    </reaction>
</comment>
<dbReference type="InterPro" id="IPR006047">
    <property type="entry name" value="GH13_cat_dom"/>
</dbReference>
<dbReference type="InterPro" id="IPR014756">
    <property type="entry name" value="Ig_E-set"/>
</dbReference>
<evidence type="ECO:0000259" key="18">
    <source>
        <dbReference type="SMART" id="SM00642"/>
    </source>
</evidence>
<dbReference type="PANTHER" id="PTHR43651">
    <property type="entry name" value="1,4-ALPHA-GLUCAN-BRANCHING ENZYME"/>
    <property type="match status" value="1"/>
</dbReference>
<dbReference type="SUPFAM" id="SSF81296">
    <property type="entry name" value="E set domains"/>
    <property type="match status" value="1"/>
</dbReference>
<evidence type="ECO:0000256" key="12">
    <source>
        <dbReference type="ARBA" id="ARBA00034013"/>
    </source>
</evidence>
<reference evidence="19 20" key="1">
    <citation type="submission" date="2019-09" db="EMBL/GenBank/DDBJ databases">
        <title>Segnochrobactrum spirostomi gen. nov., sp. nov., isolated from the ciliate Spirostomum cf. yagiui and description of a novel family, Segnochrobactraceae fam. nov. within the order Rhizobiales of the class Alphaproteobacteria.</title>
        <authorList>
            <person name="Akter S."/>
            <person name="Shazib S.U.A."/>
            <person name="Shin M.K."/>
        </authorList>
    </citation>
    <scope>NUCLEOTIDE SEQUENCE [LARGE SCALE GENOMIC DNA]</scope>
    <source>
        <strain evidence="19 20">Sp-1</strain>
    </source>
</reference>
<evidence type="ECO:0000256" key="7">
    <source>
        <dbReference type="ARBA" id="ARBA00022801"/>
    </source>
</evidence>
<accession>A0A6A7Y0F6</accession>
<evidence type="ECO:0000256" key="1">
    <source>
        <dbReference type="ARBA" id="ARBA00004496"/>
    </source>
</evidence>
<dbReference type="EMBL" id="VWNA01000001">
    <property type="protein sequence ID" value="MQT12086.1"/>
    <property type="molecule type" value="Genomic_DNA"/>
</dbReference>
<dbReference type="EC" id="3.2.1.141" evidence="4 13"/>
<dbReference type="Gene3D" id="2.60.40.10">
    <property type="entry name" value="Immunoglobulins"/>
    <property type="match status" value="1"/>
</dbReference>
<feature type="binding site" evidence="16">
    <location>
        <begin position="321"/>
        <end position="325"/>
    </location>
    <ligand>
        <name>substrate</name>
    </ligand>
</feature>
<dbReference type="GO" id="GO:0005992">
    <property type="term" value="P:trehalose biosynthetic process"/>
    <property type="evidence" value="ECO:0007669"/>
    <property type="project" value="UniProtKB-UniRule"/>
</dbReference>
<evidence type="ECO:0000313" key="19">
    <source>
        <dbReference type="EMBL" id="MQT12086.1"/>
    </source>
</evidence>
<keyword evidence="8" id="KW-0119">Carbohydrate metabolism</keyword>
<dbReference type="InterPro" id="IPR022567">
    <property type="entry name" value="DUF3459"/>
</dbReference>
<comment type="subcellular location">
    <subcellularLocation>
        <location evidence="1 15">Cytoplasm</location>
    </subcellularLocation>
</comment>
<sequence>MNDHARLTPSPAGTFRQPLSFGAELQADGTTLFRLWAPSREVISVEIAGGAPVAMLPTGDGWFEARVPCGAGTRYRYRISPELAVPDPAARAQSGGVHGDSVVVDPTAYRWRLPAWKGRPWRETVLYELHAGLFGGYRGVAERLPQLADIGITAVELMPIAEFPGDRNWGYDGVLPYAPQSSYGTPDDLKALVDRAHELGLMIFLDVVYNHFGPDGNYISTYAEPFFNIDVMTPWGPSINFAERPVRDYFIDNALYWINEYRFDGLRFDAVHAIPDRGFLEELADRVRAGVEPDRHVHLVLENDDNVAGLLTGRFDAQWNDDGHHVLHTLLTGETEGYYADYAEEPAKALARVLTQGFVYQGQASAHRGGLPRGEPSDHLPPTAFVLFLQNHDQIGNRAFGEPLTALAREDALDAAQTLHLLAPQIPLLFMGEEVRSKAPFLFFTSHGEELAALVREGRRKEFASFAAFASEEGRSRIPDPNAVETFEASRPALARETPEAWRGRAELVAKLAGLRAAEIAPRLEGARALGADVLSEAAVCARWRLGDGTVLTIATNLGPDRIAFDPPAGARLLAASRDGAADASGLDGRTTLVWLGGDAA</sequence>
<dbReference type="NCBIfam" id="TIGR02402">
    <property type="entry name" value="trehalose_TreZ"/>
    <property type="match status" value="1"/>
</dbReference>
<evidence type="ECO:0000256" key="10">
    <source>
        <dbReference type="ARBA" id="ARBA00032057"/>
    </source>
</evidence>
<evidence type="ECO:0000256" key="13">
    <source>
        <dbReference type="NCBIfam" id="TIGR02402"/>
    </source>
</evidence>
<dbReference type="InterPro" id="IPR017853">
    <property type="entry name" value="GH"/>
</dbReference>
<dbReference type="Pfam" id="PF00128">
    <property type="entry name" value="Alpha-amylase"/>
    <property type="match status" value="1"/>
</dbReference>